<gene>
    <name evidence="1" type="ORF">ACOLOM_LOCUS2669</name>
</gene>
<sequence>MGGGNDSPQGNQTAETLSASQTASSPSTDEAHDKTLVSEAGQDIQSGGESAGSVDSQKTLEGTETQLPEASGSIGPQALPKEYEVTFEKNAEFMENIRNETAKKSPLVCCSESIDRLYEEYQNGSEVYQQKIMDRTLGQEALTVLASTKPLLESTGYQSLVYEDFYDVFEEQLKAIVEGGRDEDTLLSVFQTDEISNQLVLYLRFVTAGYLKKHREDYEPFLEFDYGMTQFCNKYVEAMDQEADHVHVIALTKALKVPVEIAYMSGSSAMEQVNFHEFYPEEESTKEHPLLEPLVLLYRPGHYDILYRDE</sequence>
<comment type="caution">
    <text evidence="1">The sequence shown here is derived from an EMBL/GenBank/DDBJ whole genome shotgun (WGS) entry which is preliminary data.</text>
</comment>
<name>A0ACA9KZR9_9GLOM</name>
<evidence type="ECO:0000313" key="2">
    <source>
        <dbReference type="Proteomes" id="UP000789525"/>
    </source>
</evidence>
<accession>A0ACA9KZR9</accession>
<evidence type="ECO:0000313" key="1">
    <source>
        <dbReference type="EMBL" id="CAG8497975.1"/>
    </source>
</evidence>
<proteinExistence type="predicted"/>
<dbReference type="EMBL" id="CAJVPT010003609">
    <property type="protein sequence ID" value="CAG8497975.1"/>
    <property type="molecule type" value="Genomic_DNA"/>
</dbReference>
<dbReference type="Proteomes" id="UP000789525">
    <property type="component" value="Unassembled WGS sequence"/>
</dbReference>
<organism evidence="1 2">
    <name type="scientific">Acaulospora colombiana</name>
    <dbReference type="NCBI Taxonomy" id="27376"/>
    <lineage>
        <taxon>Eukaryota</taxon>
        <taxon>Fungi</taxon>
        <taxon>Fungi incertae sedis</taxon>
        <taxon>Mucoromycota</taxon>
        <taxon>Glomeromycotina</taxon>
        <taxon>Glomeromycetes</taxon>
        <taxon>Diversisporales</taxon>
        <taxon>Acaulosporaceae</taxon>
        <taxon>Acaulospora</taxon>
    </lineage>
</organism>
<protein>
    <submittedName>
        <fullName evidence="1">16216_t:CDS:1</fullName>
    </submittedName>
</protein>
<keyword evidence="2" id="KW-1185">Reference proteome</keyword>
<reference evidence="1" key="1">
    <citation type="submission" date="2021-06" db="EMBL/GenBank/DDBJ databases">
        <authorList>
            <person name="Kallberg Y."/>
            <person name="Tangrot J."/>
            <person name="Rosling A."/>
        </authorList>
    </citation>
    <scope>NUCLEOTIDE SEQUENCE</scope>
    <source>
        <strain evidence="1">CL356</strain>
    </source>
</reference>